<keyword evidence="2" id="KW-1185">Reference proteome</keyword>
<evidence type="ECO:0000256" key="1">
    <source>
        <dbReference type="SAM" id="MobiDB-lite"/>
    </source>
</evidence>
<evidence type="ECO:0000313" key="2">
    <source>
        <dbReference type="Proteomes" id="UP000887566"/>
    </source>
</evidence>
<accession>A0A914WNX0</accession>
<dbReference type="AlphaFoldDB" id="A0A914WNX0"/>
<feature type="compositionally biased region" description="Low complexity" evidence="1">
    <location>
        <begin position="1"/>
        <end position="10"/>
    </location>
</feature>
<dbReference type="WBParaSite" id="PSAMB.scaffold4753size22512.g25237.t1">
    <property type="protein sequence ID" value="PSAMB.scaffold4753size22512.g25237.t1"/>
    <property type="gene ID" value="PSAMB.scaffold4753size22512.g25237"/>
</dbReference>
<feature type="compositionally biased region" description="Acidic residues" evidence="1">
    <location>
        <begin position="11"/>
        <end position="20"/>
    </location>
</feature>
<evidence type="ECO:0000313" key="3">
    <source>
        <dbReference type="WBParaSite" id="PSAMB.scaffold4753size22512.g25237.t1"/>
    </source>
</evidence>
<reference evidence="3" key="1">
    <citation type="submission" date="2022-11" db="UniProtKB">
        <authorList>
            <consortium name="WormBaseParasite"/>
        </authorList>
    </citation>
    <scope>IDENTIFICATION</scope>
</reference>
<sequence>MDLSDLSITDSSDEEVEPEAAPEPIYAPCKECGGHTADTCSACKQPMHFNCGGMRDEDTISICEPCCQQLGDVSEIEGRLARSRELERRLAPIYGIPEAECFSR</sequence>
<dbReference type="Proteomes" id="UP000887566">
    <property type="component" value="Unplaced"/>
</dbReference>
<organism evidence="2 3">
    <name type="scientific">Plectus sambesii</name>
    <dbReference type="NCBI Taxonomy" id="2011161"/>
    <lineage>
        <taxon>Eukaryota</taxon>
        <taxon>Metazoa</taxon>
        <taxon>Ecdysozoa</taxon>
        <taxon>Nematoda</taxon>
        <taxon>Chromadorea</taxon>
        <taxon>Plectida</taxon>
        <taxon>Plectina</taxon>
        <taxon>Plectoidea</taxon>
        <taxon>Plectidae</taxon>
        <taxon>Plectus</taxon>
    </lineage>
</organism>
<proteinExistence type="predicted"/>
<feature type="region of interest" description="Disordered" evidence="1">
    <location>
        <begin position="1"/>
        <end position="22"/>
    </location>
</feature>
<protein>
    <submittedName>
        <fullName evidence="3">Uncharacterized protein</fullName>
    </submittedName>
</protein>
<name>A0A914WNX0_9BILA</name>